<evidence type="ECO:0000313" key="2">
    <source>
        <dbReference type="EMBL" id="MPM70955.1"/>
    </source>
</evidence>
<comment type="caution">
    <text evidence="2">The sequence shown here is derived from an EMBL/GenBank/DDBJ whole genome shotgun (WGS) entry which is preliminary data.</text>
</comment>
<gene>
    <name evidence="2" type="ORF">SDC9_117918</name>
</gene>
<dbReference type="AlphaFoldDB" id="A0A645C0A7"/>
<keyword evidence="1" id="KW-0472">Membrane</keyword>
<name>A0A645C0A7_9ZZZZ</name>
<evidence type="ECO:0000256" key="1">
    <source>
        <dbReference type="SAM" id="Phobius"/>
    </source>
</evidence>
<keyword evidence="1" id="KW-1133">Transmembrane helix</keyword>
<sequence length="83" mass="8929">MIGRMMHTVIITGKGYQDTIMKHLISVGMKQAIRCATVFRHRTIGWNQYMTVTGITGSQGCIPIVGMIMAVMGVGIFGIAAGV</sequence>
<accession>A0A645C0A7</accession>
<keyword evidence="1" id="KW-0812">Transmembrane</keyword>
<protein>
    <submittedName>
        <fullName evidence="2">Uncharacterized protein</fullName>
    </submittedName>
</protein>
<feature type="transmembrane region" description="Helical" evidence="1">
    <location>
        <begin position="60"/>
        <end position="81"/>
    </location>
</feature>
<reference evidence="2" key="1">
    <citation type="submission" date="2019-08" db="EMBL/GenBank/DDBJ databases">
        <authorList>
            <person name="Kucharzyk K."/>
            <person name="Murdoch R.W."/>
            <person name="Higgins S."/>
            <person name="Loffler F."/>
        </authorList>
    </citation>
    <scope>NUCLEOTIDE SEQUENCE</scope>
</reference>
<organism evidence="2">
    <name type="scientific">bioreactor metagenome</name>
    <dbReference type="NCBI Taxonomy" id="1076179"/>
    <lineage>
        <taxon>unclassified sequences</taxon>
        <taxon>metagenomes</taxon>
        <taxon>ecological metagenomes</taxon>
    </lineage>
</organism>
<proteinExistence type="predicted"/>
<dbReference type="EMBL" id="VSSQ01023808">
    <property type="protein sequence ID" value="MPM70955.1"/>
    <property type="molecule type" value="Genomic_DNA"/>
</dbReference>